<protein>
    <submittedName>
        <fullName evidence="1">Uncharacterized protein</fullName>
    </submittedName>
</protein>
<proteinExistence type="predicted"/>
<dbReference type="AlphaFoldDB" id="A0A0A9C4I1"/>
<reference evidence="1" key="2">
    <citation type="journal article" date="2015" name="Data Brief">
        <title>Shoot transcriptome of the giant reed, Arundo donax.</title>
        <authorList>
            <person name="Barrero R.A."/>
            <person name="Guerrero F.D."/>
            <person name="Moolhuijzen P."/>
            <person name="Goolsby J.A."/>
            <person name="Tidwell J."/>
            <person name="Bellgard S.E."/>
            <person name="Bellgard M.I."/>
        </authorList>
    </citation>
    <scope>NUCLEOTIDE SEQUENCE</scope>
    <source>
        <tissue evidence="1">Shoot tissue taken approximately 20 cm above the soil surface</tissue>
    </source>
</reference>
<organism evidence="1">
    <name type="scientific">Arundo donax</name>
    <name type="common">Giant reed</name>
    <name type="synonym">Donax arundinaceus</name>
    <dbReference type="NCBI Taxonomy" id="35708"/>
    <lineage>
        <taxon>Eukaryota</taxon>
        <taxon>Viridiplantae</taxon>
        <taxon>Streptophyta</taxon>
        <taxon>Embryophyta</taxon>
        <taxon>Tracheophyta</taxon>
        <taxon>Spermatophyta</taxon>
        <taxon>Magnoliopsida</taxon>
        <taxon>Liliopsida</taxon>
        <taxon>Poales</taxon>
        <taxon>Poaceae</taxon>
        <taxon>PACMAD clade</taxon>
        <taxon>Arundinoideae</taxon>
        <taxon>Arundineae</taxon>
        <taxon>Arundo</taxon>
    </lineage>
</organism>
<sequence>MKCSRQVFLNFIFYLFSRHDISRNLLLSIHSSSHFELAIVIRGTHF</sequence>
<evidence type="ECO:0000313" key="1">
    <source>
        <dbReference type="EMBL" id="JAD71174.1"/>
    </source>
</evidence>
<accession>A0A0A9C4I1</accession>
<dbReference type="EMBL" id="GBRH01226721">
    <property type="protein sequence ID" value="JAD71174.1"/>
    <property type="molecule type" value="Transcribed_RNA"/>
</dbReference>
<name>A0A0A9C4I1_ARUDO</name>
<reference evidence="1" key="1">
    <citation type="submission" date="2014-09" db="EMBL/GenBank/DDBJ databases">
        <authorList>
            <person name="Magalhaes I.L.F."/>
            <person name="Oliveira U."/>
            <person name="Santos F.R."/>
            <person name="Vidigal T.H.D.A."/>
            <person name="Brescovit A.D."/>
            <person name="Santos A.J."/>
        </authorList>
    </citation>
    <scope>NUCLEOTIDE SEQUENCE</scope>
    <source>
        <tissue evidence="1">Shoot tissue taken approximately 20 cm above the soil surface</tissue>
    </source>
</reference>